<sequence length="100" mass="10686">MVGLGFGATTGSFGTCVWATEGWMFSEIGCTVSFVTSGILEEEIDEKEVETGDERRGKTEGSAKVTPLRVVIALRSARGLGTVLLGREPEPEEEAAFICK</sequence>
<accession>A0A699ULR0</accession>
<dbReference type="EMBL" id="BKCJ011338402">
    <property type="protein sequence ID" value="GFD22591.1"/>
    <property type="molecule type" value="Genomic_DNA"/>
</dbReference>
<name>A0A699ULR0_TANCI</name>
<feature type="non-terminal residue" evidence="1">
    <location>
        <position position="1"/>
    </location>
</feature>
<reference evidence="1" key="1">
    <citation type="journal article" date="2019" name="Sci. Rep.">
        <title>Draft genome of Tanacetum cinerariifolium, the natural source of mosquito coil.</title>
        <authorList>
            <person name="Yamashiro T."/>
            <person name="Shiraishi A."/>
            <person name="Satake H."/>
            <person name="Nakayama K."/>
        </authorList>
    </citation>
    <scope>NUCLEOTIDE SEQUENCE</scope>
</reference>
<protein>
    <submittedName>
        <fullName evidence="1">Uncharacterized protein</fullName>
    </submittedName>
</protein>
<dbReference type="AlphaFoldDB" id="A0A699ULR0"/>
<comment type="caution">
    <text evidence="1">The sequence shown here is derived from an EMBL/GenBank/DDBJ whole genome shotgun (WGS) entry which is preliminary data.</text>
</comment>
<organism evidence="1">
    <name type="scientific">Tanacetum cinerariifolium</name>
    <name type="common">Dalmatian daisy</name>
    <name type="synonym">Chrysanthemum cinerariifolium</name>
    <dbReference type="NCBI Taxonomy" id="118510"/>
    <lineage>
        <taxon>Eukaryota</taxon>
        <taxon>Viridiplantae</taxon>
        <taxon>Streptophyta</taxon>
        <taxon>Embryophyta</taxon>
        <taxon>Tracheophyta</taxon>
        <taxon>Spermatophyta</taxon>
        <taxon>Magnoliopsida</taxon>
        <taxon>eudicotyledons</taxon>
        <taxon>Gunneridae</taxon>
        <taxon>Pentapetalae</taxon>
        <taxon>asterids</taxon>
        <taxon>campanulids</taxon>
        <taxon>Asterales</taxon>
        <taxon>Asteraceae</taxon>
        <taxon>Asteroideae</taxon>
        <taxon>Anthemideae</taxon>
        <taxon>Anthemidinae</taxon>
        <taxon>Tanacetum</taxon>
    </lineage>
</organism>
<proteinExistence type="predicted"/>
<evidence type="ECO:0000313" key="1">
    <source>
        <dbReference type="EMBL" id="GFD22591.1"/>
    </source>
</evidence>
<gene>
    <name evidence="1" type="ORF">Tci_894560</name>
</gene>